<reference evidence="2" key="1">
    <citation type="submission" date="2018-05" db="EMBL/GenBank/DDBJ databases">
        <authorList>
            <person name="Lanie J.A."/>
            <person name="Ng W.-L."/>
            <person name="Kazmierczak K.M."/>
            <person name="Andrzejewski T.M."/>
            <person name="Davidsen T.M."/>
            <person name="Wayne K.J."/>
            <person name="Tettelin H."/>
            <person name="Glass J.I."/>
            <person name="Rusch D."/>
            <person name="Podicherti R."/>
            <person name="Tsui H.-C.T."/>
            <person name="Winkler M.E."/>
        </authorList>
    </citation>
    <scope>NUCLEOTIDE SEQUENCE</scope>
</reference>
<dbReference type="EMBL" id="UINC01049257">
    <property type="protein sequence ID" value="SVB60814.1"/>
    <property type="molecule type" value="Genomic_DNA"/>
</dbReference>
<gene>
    <name evidence="2" type="ORF">METZ01_LOCUS213668</name>
</gene>
<keyword evidence="1" id="KW-1133">Transmembrane helix</keyword>
<evidence type="ECO:0008006" key="3">
    <source>
        <dbReference type="Google" id="ProtNLM"/>
    </source>
</evidence>
<name>A0A382FEQ9_9ZZZZ</name>
<feature type="non-terminal residue" evidence="2">
    <location>
        <position position="47"/>
    </location>
</feature>
<keyword evidence="1" id="KW-0812">Transmembrane</keyword>
<dbReference type="AlphaFoldDB" id="A0A382FEQ9"/>
<protein>
    <recommendedName>
        <fullName evidence="3">Transmembrane protein</fullName>
    </recommendedName>
</protein>
<evidence type="ECO:0000256" key="1">
    <source>
        <dbReference type="SAM" id="Phobius"/>
    </source>
</evidence>
<feature type="transmembrane region" description="Helical" evidence="1">
    <location>
        <begin position="16"/>
        <end position="40"/>
    </location>
</feature>
<proteinExistence type="predicted"/>
<sequence>MAHVTNHKTTIEASDVFVVGLLFALTSHSFTALCITRCFYVKGMSLR</sequence>
<accession>A0A382FEQ9</accession>
<evidence type="ECO:0000313" key="2">
    <source>
        <dbReference type="EMBL" id="SVB60814.1"/>
    </source>
</evidence>
<organism evidence="2">
    <name type="scientific">marine metagenome</name>
    <dbReference type="NCBI Taxonomy" id="408172"/>
    <lineage>
        <taxon>unclassified sequences</taxon>
        <taxon>metagenomes</taxon>
        <taxon>ecological metagenomes</taxon>
    </lineage>
</organism>
<keyword evidence="1" id="KW-0472">Membrane</keyword>